<name>A0A8F5BX75_9CREN</name>
<evidence type="ECO:0000256" key="1">
    <source>
        <dbReference type="ARBA" id="ARBA00001946"/>
    </source>
</evidence>
<dbReference type="PANTHER" id="PTHR46470:SF2">
    <property type="entry name" value="GLYCERALDEHYDE 3-PHOSPHATE PHOSPHATASE"/>
    <property type="match status" value="1"/>
</dbReference>
<keyword evidence="2" id="KW-0479">Metal-binding</keyword>
<reference evidence="5" key="1">
    <citation type="journal article" date="2021" name="Environ. Microbiol.">
        <title>New insights into the diversity and evolution of the archaeal mobilome from three complete genomes of Saccharolobus shibatae.</title>
        <authorList>
            <person name="Medvedeva S."/>
            <person name="Brandt D."/>
            <person name="Cvirkaite-Krupovic V."/>
            <person name="Liu Y."/>
            <person name="Severinov K."/>
            <person name="Ishino S."/>
            <person name="Ishino Y."/>
            <person name="Prangishvili D."/>
            <person name="Kalinowski J."/>
            <person name="Krupovic M."/>
        </authorList>
    </citation>
    <scope>NUCLEOTIDE SEQUENCE</scope>
    <source>
        <strain evidence="5">BEU9</strain>
    </source>
</reference>
<accession>A0A8F5BX75</accession>
<sequence>MSINYKIFNNVKAVLFDFDDTLVDFSTKANDALDAVSKDIYTYIKENYRQEIDINIIKKLVEEESKKLDSQGEYNRNKWWESILKSLNIVHIDKSQLYDWTSLYWSIASQTEPYEDAKEIVEYLDSKGYKLGIVTNSDGEGGNKSSRLKTFPLIDKFDLILIAGEGGIRPKPNLEPFIISCEKLSVDPSSCVFVGDEPVKDCLAAKKANMISVLIDREGKVKNAELYADFVISSLKQLEEFL</sequence>
<evidence type="ECO:0008006" key="7">
    <source>
        <dbReference type="Google" id="ProtNLM"/>
    </source>
</evidence>
<dbReference type="Proteomes" id="UP000693941">
    <property type="component" value="Chromosome"/>
</dbReference>
<protein>
    <recommendedName>
        <fullName evidence="7">Phosphoglycolate phosphatase</fullName>
    </recommendedName>
</protein>
<dbReference type="EMBL" id="CP077715">
    <property type="protein sequence ID" value="QXJ33035.1"/>
    <property type="molecule type" value="Genomic_DNA"/>
</dbReference>
<keyword evidence="4" id="KW-0460">Magnesium</keyword>
<dbReference type="GO" id="GO:0046872">
    <property type="term" value="F:metal ion binding"/>
    <property type="evidence" value="ECO:0007669"/>
    <property type="project" value="UniProtKB-KW"/>
</dbReference>
<proteinExistence type="predicted"/>
<organism evidence="5 6">
    <name type="scientific">Saccharolobus shibatae</name>
    <dbReference type="NCBI Taxonomy" id="2286"/>
    <lineage>
        <taxon>Archaea</taxon>
        <taxon>Thermoproteota</taxon>
        <taxon>Thermoprotei</taxon>
        <taxon>Sulfolobales</taxon>
        <taxon>Sulfolobaceae</taxon>
        <taxon>Saccharolobus</taxon>
    </lineage>
</organism>
<dbReference type="GeneID" id="65561112"/>
<evidence type="ECO:0000256" key="4">
    <source>
        <dbReference type="ARBA" id="ARBA00022842"/>
    </source>
</evidence>
<dbReference type="SFLD" id="SFLDS00003">
    <property type="entry name" value="Haloacid_Dehalogenase"/>
    <property type="match status" value="1"/>
</dbReference>
<dbReference type="InterPro" id="IPR006439">
    <property type="entry name" value="HAD-SF_hydro_IA"/>
</dbReference>
<dbReference type="PANTHER" id="PTHR46470">
    <property type="entry name" value="N-ACYLNEURAMINATE-9-PHOSPHATASE"/>
    <property type="match status" value="1"/>
</dbReference>
<dbReference type="GO" id="GO:0016791">
    <property type="term" value="F:phosphatase activity"/>
    <property type="evidence" value="ECO:0007669"/>
    <property type="project" value="TreeGrafter"/>
</dbReference>
<comment type="cofactor">
    <cofactor evidence="1">
        <name>Mg(2+)</name>
        <dbReference type="ChEBI" id="CHEBI:18420"/>
    </cofactor>
</comment>
<dbReference type="SFLD" id="SFLDG01129">
    <property type="entry name" value="C1.5:_HAD__Beta-PGM__Phosphata"/>
    <property type="match status" value="1"/>
</dbReference>
<dbReference type="RefSeq" id="WP_218260878.1">
    <property type="nucleotide sequence ID" value="NZ_CP077715.1"/>
</dbReference>
<evidence type="ECO:0000256" key="3">
    <source>
        <dbReference type="ARBA" id="ARBA00022801"/>
    </source>
</evidence>
<evidence type="ECO:0000256" key="2">
    <source>
        <dbReference type="ARBA" id="ARBA00022723"/>
    </source>
</evidence>
<dbReference type="AlphaFoldDB" id="A0A8F5BX75"/>
<dbReference type="InterPro" id="IPR051400">
    <property type="entry name" value="HAD-like_hydrolase"/>
</dbReference>
<dbReference type="NCBIfam" id="TIGR01549">
    <property type="entry name" value="HAD-SF-IA-v1"/>
    <property type="match status" value="1"/>
</dbReference>
<evidence type="ECO:0000313" key="6">
    <source>
        <dbReference type="Proteomes" id="UP000693941"/>
    </source>
</evidence>
<dbReference type="Pfam" id="PF00702">
    <property type="entry name" value="Hydrolase"/>
    <property type="match status" value="1"/>
</dbReference>
<evidence type="ECO:0000313" key="5">
    <source>
        <dbReference type="EMBL" id="QXJ33035.1"/>
    </source>
</evidence>
<keyword evidence="3" id="KW-0378">Hydrolase</keyword>
<gene>
    <name evidence="5" type="ORF">J5U21_02701</name>
</gene>